<dbReference type="AlphaFoldDB" id="A0A7W6BDD1"/>
<organism evidence="2 3">
    <name type="scientific">Sphingobium jiangsuense</name>
    <dbReference type="NCBI Taxonomy" id="870476"/>
    <lineage>
        <taxon>Bacteria</taxon>
        <taxon>Pseudomonadati</taxon>
        <taxon>Pseudomonadota</taxon>
        <taxon>Alphaproteobacteria</taxon>
        <taxon>Sphingomonadales</taxon>
        <taxon>Sphingomonadaceae</taxon>
        <taxon>Sphingobium</taxon>
    </lineage>
</organism>
<proteinExistence type="predicted"/>
<evidence type="ECO:0008006" key="4">
    <source>
        <dbReference type="Google" id="ProtNLM"/>
    </source>
</evidence>
<dbReference type="Proteomes" id="UP000571950">
    <property type="component" value="Unassembled WGS sequence"/>
</dbReference>
<keyword evidence="1" id="KW-0812">Transmembrane</keyword>
<gene>
    <name evidence="2" type="ORF">GGR43_000531</name>
</gene>
<name>A0A7W6BDD1_9SPHN</name>
<keyword evidence="1" id="KW-0472">Membrane</keyword>
<accession>A0A7W6BDD1</accession>
<dbReference type="RefSeq" id="WP_188070410.1">
    <property type="nucleotide sequence ID" value="NZ_BSPS01000043.1"/>
</dbReference>
<keyword evidence="3" id="KW-1185">Reference proteome</keyword>
<evidence type="ECO:0000313" key="2">
    <source>
        <dbReference type="EMBL" id="MBB3924830.1"/>
    </source>
</evidence>
<evidence type="ECO:0000256" key="1">
    <source>
        <dbReference type="SAM" id="Phobius"/>
    </source>
</evidence>
<keyword evidence="1" id="KW-1133">Transmembrane helix</keyword>
<comment type="caution">
    <text evidence="2">The sequence shown here is derived from an EMBL/GenBank/DDBJ whole genome shotgun (WGS) entry which is preliminary data.</text>
</comment>
<sequence>MSPIASYIDTLDWLAEASGASHAMLHIHAGLAIYVLVQLLLRERRASVTALKAVIVAELVHECMQRLHYGEWRWPDTLADVALTILWPALLTATGLYRRRRWKLAEKGERLLRQVSANGPRATQR</sequence>
<feature type="transmembrane region" description="Helical" evidence="1">
    <location>
        <begin position="20"/>
        <end position="41"/>
    </location>
</feature>
<reference evidence="2 3" key="1">
    <citation type="submission" date="2020-08" db="EMBL/GenBank/DDBJ databases">
        <title>Genomic Encyclopedia of Type Strains, Phase IV (KMG-IV): sequencing the most valuable type-strain genomes for metagenomic binning, comparative biology and taxonomic classification.</title>
        <authorList>
            <person name="Goeker M."/>
        </authorList>
    </citation>
    <scope>NUCLEOTIDE SEQUENCE [LARGE SCALE GENOMIC DNA]</scope>
    <source>
        <strain evidence="2 3">DSM 26189</strain>
    </source>
</reference>
<evidence type="ECO:0000313" key="3">
    <source>
        <dbReference type="Proteomes" id="UP000571950"/>
    </source>
</evidence>
<protein>
    <recommendedName>
        <fullName evidence="4">VanZ-like domain-containing protein</fullName>
    </recommendedName>
</protein>
<dbReference type="EMBL" id="JACIDT010000002">
    <property type="protein sequence ID" value="MBB3924830.1"/>
    <property type="molecule type" value="Genomic_DNA"/>
</dbReference>